<dbReference type="Proteomes" id="UP000287651">
    <property type="component" value="Unassembled WGS sequence"/>
</dbReference>
<protein>
    <submittedName>
        <fullName evidence="1">Uncharacterized protein</fullName>
    </submittedName>
</protein>
<accession>A0A426X996</accession>
<evidence type="ECO:0000313" key="1">
    <source>
        <dbReference type="EMBL" id="RRT36047.1"/>
    </source>
</evidence>
<comment type="caution">
    <text evidence="1">The sequence shown here is derived from an EMBL/GenBank/DDBJ whole genome shotgun (WGS) entry which is preliminary data.</text>
</comment>
<dbReference type="EMBL" id="AMZH03024141">
    <property type="protein sequence ID" value="RRT36047.1"/>
    <property type="molecule type" value="Genomic_DNA"/>
</dbReference>
<name>A0A426X996_ENSVE</name>
<evidence type="ECO:0000313" key="2">
    <source>
        <dbReference type="Proteomes" id="UP000287651"/>
    </source>
</evidence>
<feature type="non-terminal residue" evidence="1">
    <location>
        <position position="1"/>
    </location>
</feature>
<dbReference type="AlphaFoldDB" id="A0A426X996"/>
<gene>
    <name evidence="1" type="ORF">B296_00050026</name>
</gene>
<proteinExistence type="predicted"/>
<reference evidence="1 2" key="1">
    <citation type="journal article" date="2014" name="Agronomy (Basel)">
        <title>A Draft Genome Sequence for Ensete ventricosum, the Drought-Tolerant Tree Against Hunger.</title>
        <authorList>
            <person name="Harrison J."/>
            <person name="Moore K.A."/>
            <person name="Paszkiewicz K."/>
            <person name="Jones T."/>
            <person name="Grant M."/>
            <person name="Ambacheew D."/>
            <person name="Muzemil S."/>
            <person name="Studholme D.J."/>
        </authorList>
    </citation>
    <scope>NUCLEOTIDE SEQUENCE [LARGE SCALE GENOMIC DNA]</scope>
</reference>
<sequence>SYEHGFIKKHDVHKLCVKVEFRLVFRAPSQKFKILAIPDVLAHGKSYEHGFAKKLDGHKLCANHAQSRVSIGFSCIISEIQNTGHYRHISPWEVIRAWFRKKT</sequence>
<organism evidence="1 2">
    <name type="scientific">Ensete ventricosum</name>
    <name type="common">Abyssinian banana</name>
    <name type="synonym">Musa ensete</name>
    <dbReference type="NCBI Taxonomy" id="4639"/>
    <lineage>
        <taxon>Eukaryota</taxon>
        <taxon>Viridiplantae</taxon>
        <taxon>Streptophyta</taxon>
        <taxon>Embryophyta</taxon>
        <taxon>Tracheophyta</taxon>
        <taxon>Spermatophyta</taxon>
        <taxon>Magnoliopsida</taxon>
        <taxon>Liliopsida</taxon>
        <taxon>Zingiberales</taxon>
        <taxon>Musaceae</taxon>
        <taxon>Ensete</taxon>
    </lineage>
</organism>